<sequence length="171" mass="19756">MTKPDLDSIPLFYRGYVENVKDLDVMEALQQSSKVALTIFRTIPEDMGEYRYAEGKWSIKELLNHMMDAERIFAYRALRFSRNDGTPLPGFEENDYAPNANAQARSVTTLCDEMERLRATTIDLYSTFTPEMLKRDGTANNNRLSVLNLGYVIAGHETHHRKIIVERYLKN</sequence>
<organism evidence="2 3">
    <name type="scientific">Chryseosolibacter indicus</name>
    <dbReference type="NCBI Taxonomy" id="2782351"/>
    <lineage>
        <taxon>Bacteria</taxon>
        <taxon>Pseudomonadati</taxon>
        <taxon>Bacteroidota</taxon>
        <taxon>Cytophagia</taxon>
        <taxon>Cytophagales</taxon>
        <taxon>Chryseotaleaceae</taxon>
        <taxon>Chryseosolibacter</taxon>
    </lineage>
</organism>
<keyword evidence="3" id="KW-1185">Reference proteome</keyword>
<dbReference type="Gene3D" id="1.20.120.450">
    <property type="entry name" value="dinb family like domain"/>
    <property type="match status" value="1"/>
</dbReference>
<accession>A0ABS5VNT1</accession>
<evidence type="ECO:0000313" key="3">
    <source>
        <dbReference type="Proteomes" id="UP000772618"/>
    </source>
</evidence>
<feature type="domain" description="DinB-like" evidence="1">
    <location>
        <begin position="29"/>
        <end position="164"/>
    </location>
</feature>
<dbReference type="InterPro" id="IPR024775">
    <property type="entry name" value="DinB-like"/>
</dbReference>
<evidence type="ECO:0000313" key="2">
    <source>
        <dbReference type="EMBL" id="MBT1703105.1"/>
    </source>
</evidence>
<dbReference type="EMBL" id="JAHESD010000011">
    <property type="protein sequence ID" value="MBT1703105.1"/>
    <property type="molecule type" value="Genomic_DNA"/>
</dbReference>
<dbReference type="SUPFAM" id="SSF109854">
    <property type="entry name" value="DinB/YfiT-like putative metalloenzymes"/>
    <property type="match status" value="1"/>
</dbReference>
<dbReference type="InterPro" id="IPR034660">
    <property type="entry name" value="DinB/YfiT-like"/>
</dbReference>
<comment type="caution">
    <text evidence="2">The sequence shown here is derived from an EMBL/GenBank/DDBJ whole genome shotgun (WGS) entry which is preliminary data.</text>
</comment>
<reference evidence="2 3" key="1">
    <citation type="submission" date="2021-05" db="EMBL/GenBank/DDBJ databases">
        <title>A Polyphasic approach of four new species of the genus Ohtaekwangia: Ohtaekwangia histidinii sp. nov., Ohtaekwangia cretensis sp. nov., Ohtaekwangia indiensis sp. nov., Ohtaekwangia reichenbachii sp. nov. from diverse environment.</title>
        <authorList>
            <person name="Octaviana S."/>
        </authorList>
    </citation>
    <scope>NUCLEOTIDE SEQUENCE [LARGE SCALE GENOMIC DNA]</scope>
    <source>
        <strain evidence="2 3">PWU20</strain>
    </source>
</reference>
<protein>
    <submittedName>
        <fullName evidence="2">DinB family protein</fullName>
    </submittedName>
</protein>
<dbReference type="Proteomes" id="UP000772618">
    <property type="component" value="Unassembled WGS sequence"/>
</dbReference>
<evidence type="ECO:0000259" key="1">
    <source>
        <dbReference type="Pfam" id="PF12867"/>
    </source>
</evidence>
<dbReference type="Pfam" id="PF12867">
    <property type="entry name" value="DinB_2"/>
    <property type="match status" value="1"/>
</dbReference>
<proteinExistence type="predicted"/>
<gene>
    <name evidence="2" type="ORF">KK060_07430</name>
</gene>
<dbReference type="RefSeq" id="WP_254153068.1">
    <property type="nucleotide sequence ID" value="NZ_JAHESD010000011.1"/>
</dbReference>
<name>A0ABS5VNT1_9BACT</name>